<feature type="region of interest" description="Disordered" evidence="1">
    <location>
        <begin position="1"/>
        <end position="25"/>
    </location>
</feature>
<evidence type="ECO:0000313" key="2">
    <source>
        <dbReference type="EMBL" id="BAQ45714.1"/>
    </source>
</evidence>
<dbReference type="KEGG" id="maqu:Maq22A_c12350"/>
<sequence length="87" mass="8984">MNQMRHDLAGAHPLDPAGAPPGEAPPADLAALARMVRVDAATGDLVIANGIARLVLKRDGTIRVEGVRIVGTADETIALRAAVIDLN</sequence>
<dbReference type="Proteomes" id="UP000061432">
    <property type="component" value="Chromosome"/>
</dbReference>
<organism evidence="2 3">
    <name type="scientific">Methylobacterium aquaticum</name>
    <dbReference type="NCBI Taxonomy" id="270351"/>
    <lineage>
        <taxon>Bacteria</taxon>
        <taxon>Pseudomonadati</taxon>
        <taxon>Pseudomonadota</taxon>
        <taxon>Alphaproteobacteria</taxon>
        <taxon>Hyphomicrobiales</taxon>
        <taxon>Methylobacteriaceae</taxon>
        <taxon>Methylobacterium</taxon>
    </lineage>
</organism>
<evidence type="ECO:0000313" key="3">
    <source>
        <dbReference type="Proteomes" id="UP000061432"/>
    </source>
</evidence>
<dbReference type="STRING" id="270351.Maq22A_c12350"/>
<dbReference type="OrthoDB" id="8294859at2"/>
<evidence type="ECO:0000256" key="1">
    <source>
        <dbReference type="SAM" id="MobiDB-lite"/>
    </source>
</evidence>
<dbReference type="EMBL" id="AP014704">
    <property type="protein sequence ID" value="BAQ45714.1"/>
    <property type="molecule type" value="Genomic_DNA"/>
</dbReference>
<gene>
    <name evidence="2" type="ORF">Maq22A_c12350</name>
</gene>
<dbReference type="AlphaFoldDB" id="A0A0C6FKQ7"/>
<accession>A0A0C6FKQ7</accession>
<protein>
    <submittedName>
        <fullName evidence="2">Uncharacterized protein</fullName>
    </submittedName>
</protein>
<reference evidence="2 3" key="1">
    <citation type="journal article" date="2015" name="Genome Announc.">
        <title>Complete Genome Sequence of Methylobacterium aquaticum Strain 22A, Isolated from Racomitrium japonicum Moss.</title>
        <authorList>
            <person name="Tani A."/>
            <person name="Ogura Y."/>
            <person name="Hayashi T."/>
            <person name="Kimbara K."/>
        </authorList>
    </citation>
    <scope>NUCLEOTIDE SEQUENCE [LARGE SCALE GENOMIC DNA]</scope>
    <source>
        <strain evidence="2 3">MA-22A</strain>
    </source>
</reference>
<name>A0A0C6FKQ7_9HYPH</name>
<reference evidence="3" key="2">
    <citation type="submission" date="2015-01" db="EMBL/GenBank/DDBJ databases">
        <title>Complete genome sequence of Methylobacterium aquaticum strain 22A.</title>
        <authorList>
            <person name="Tani A."/>
            <person name="Ogura Y."/>
            <person name="Hayashi T."/>
        </authorList>
    </citation>
    <scope>NUCLEOTIDE SEQUENCE [LARGE SCALE GENOMIC DNA]</scope>
    <source>
        <strain evidence="3">MA-22A</strain>
    </source>
</reference>
<proteinExistence type="predicted"/>
<dbReference type="RefSeq" id="WP_060846999.1">
    <property type="nucleotide sequence ID" value="NZ_AP014704.1"/>
</dbReference>